<dbReference type="SUPFAM" id="SSF54695">
    <property type="entry name" value="POZ domain"/>
    <property type="match status" value="1"/>
</dbReference>
<dbReference type="AlphaFoldDB" id="A0A1D2M351"/>
<evidence type="ECO:0000259" key="1">
    <source>
        <dbReference type="PROSITE" id="PS50097"/>
    </source>
</evidence>
<dbReference type="Proteomes" id="UP000094527">
    <property type="component" value="Unassembled WGS sequence"/>
</dbReference>
<dbReference type="InterPro" id="IPR000210">
    <property type="entry name" value="BTB/POZ_dom"/>
</dbReference>
<proteinExistence type="predicted"/>
<feature type="domain" description="BTB" evidence="1">
    <location>
        <begin position="223"/>
        <end position="291"/>
    </location>
</feature>
<dbReference type="Gene3D" id="3.30.710.10">
    <property type="entry name" value="Potassium Channel Kv1.1, Chain A"/>
    <property type="match status" value="1"/>
</dbReference>
<dbReference type="STRING" id="48709.A0A1D2M351"/>
<protein>
    <submittedName>
        <fullName evidence="2">Speckle-type POZ protein</fullName>
    </submittedName>
</protein>
<name>A0A1D2M351_ORCCI</name>
<evidence type="ECO:0000313" key="2">
    <source>
        <dbReference type="EMBL" id="ODM87364.1"/>
    </source>
</evidence>
<dbReference type="EMBL" id="LJIJ01005482">
    <property type="protein sequence ID" value="ODM87364.1"/>
    <property type="molecule type" value="Genomic_DNA"/>
</dbReference>
<dbReference type="Pfam" id="PF00651">
    <property type="entry name" value="BTB"/>
    <property type="match status" value="1"/>
</dbReference>
<dbReference type="PROSITE" id="PS50097">
    <property type="entry name" value="BTB"/>
    <property type="match status" value="1"/>
</dbReference>
<sequence>MGPTKRRAYLLKDREINFPFEKNRDSFVQTDHRTPTTLYIPDADSFVKYPGESYNDEHIVQITNAISKEAVENSTNSLIELSAHFDKFYQKVKVLATVKIPEGFVKSLLNYVAEPKISIQGTYELIWHNDFADGDPWAIWEDQPDQAQEFYVPAIPLKENQPIIESNHFSGTSRMTHSHLSKDELSDVRMKYSIILEWNDYSVDVEAVKVDVLDKLYTDKMLASCVLVASNGEEFPAHRCILAAQSTVFHTMFKSEFRESQTNRVELKDITKSCLEVLLAYFYGRDINLKQIPDKIATQLIQAAHKYDISGLERLMLQLLLNKPTDWFTMDNMIVLYHFTVNVDGDKFQLLTDKLLNIMKRYPQQLKTSEAYQNFMKDHPENAAELFIKLLEHDSKMAKRIKLI</sequence>
<dbReference type="OMA" id="HWESANF"/>
<dbReference type="SMART" id="SM00225">
    <property type="entry name" value="BTB"/>
    <property type="match status" value="1"/>
</dbReference>
<gene>
    <name evidence="2" type="ORF">Ocin01_19318</name>
</gene>
<organism evidence="2 3">
    <name type="scientific">Orchesella cincta</name>
    <name type="common">Springtail</name>
    <name type="synonym">Podura cincta</name>
    <dbReference type="NCBI Taxonomy" id="48709"/>
    <lineage>
        <taxon>Eukaryota</taxon>
        <taxon>Metazoa</taxon>
        <taxon>Ecdysozoa</taxon>
        <taxon>Arthropoda</taxon>
        <taxon>Hexapoda</taxon>
        <taxon>Collembola</taxon>
        <taxon>Entomobryomorpha</taxon>
        <taxon>Entomobryoidea</taxon>
        <taxon>Orchesellidae</taxon>
        <taxon>Orchesellinae</taxon>
        <taxon>Orchesella</taxon>
    </lineage>
</organism>
<evidence type="ECO:0000313" key="3">
    <source>
        <dbReference type="Proteomes" id="UP000094527"/>
    </source>
</evidence>
<keyword evidence="3" id="KW-1185">Reference proteome</keyword>
<accession>A0A1D2M351</accession>
<dbReference type="CDD" id="cd18186">
    <property type="entry name" value="BTB_POZ_ZBTB_KLHL-like"/>
    <property type="match status" value="1"/>
</dbReference>
<comment type="caution">
    <text evidence="2">The sequence shown here is derived from an EMBL/GenBank/DDBJ whole genome shotgun (WGS) entry which is preliminary data.</text>
</comment>
<dbReference type="InterPro" id="IPR011333">
    <property type="entry name" value="SKP1/BTB/POZ_sf"/>
</dbReference>
<dbReference type="OrthoDB" id="6482909at2759"/>
<reference evidence="2 3" key="1">
    <citation type="journal article" date="2016" name="Genome Biol. Evol.">
        <title>Gene Family Evolution Reflects Adaptation to Soil Environmental Stressors in the Genome of the Collembolan Orchesella cincta.</title>
        <authorList>
            <person name="Faddeeva-Vakhrusheva A."/>
            <person name="Derks M.F."/>
            <person name="Anvar S.Y."/>
            <person name="Agamennone V."/>
            <person name="Suring W."/>
            <person name="Smit S."/>
            <person name="van Straalen N.M."/>
            <person name="Roelofs D."/>
        </authorList>
    </citation>
    <scope>NUCLEOTIDE SEQUENCE [LARGE SCALE GENOMIC DNA]</scope>
    <source>
        <tissue evidence="2">Mixed pool</tissue>
    </source>
</reference>
<dbReference type="PANTHER" id="PTHR24413">
    <property type="entry name" value="SPECKLE-TYPE POZ PROTEIN"/>
    <property type="match status" value="1"/>
</dbReference>